<evidence type="ECO:0000256" key="7">
    <source>
        <dbReference type="ARBA" id="ARBA00023136"/>
    </source>
</evidence>
<dbReference type="Gene3D" id="4.10.1240.10">
    <property type="entry name" value="GPCR, family 2, extracellular hormone receptor domain"/>
    <property type="match status" value="1"/>
</dbReference>
<dbReference type="InterPro" id="IPR001879">
    <property type="entry name" value="GPCR_2_extracellular_dom"/>
</dbReference>
<comment type="subcellular location">
    <subcellularLocation>
        <location evidence="1">Cell membrane</location>
        <topology evidence="1">Multi-pass membrane protein</topology>
    </subcellularLocation>
</comment>
<dbReference type="EnsemblMetazoa" id="CapteT170147">
    <property type="protein sequence ID" value="CapteP170147"/>
    <property type="gene ID" value="CapteG170147"/>
</dbReference>
<evidence type="ECO:0000256" key="10">
    <source>
        <dbReference type="SAM" id="Phobius"/>
    </source>
</evidence>
<feature type="signal peptide" evidence="11">
    <location>
        <begin position="1"/>
        <end position="20"/>
    </location>
</feature>
<feature type="chain" id="PRO_5010979137" description="G-protein coupled receptors family 2 profile 2 domain-containing protein" evidence="11">
    <location>
        <begin position="21"/>
        <end position="564"/>
    </location>
</feature>
<feature type="transmembrane region" description="Helical" evidence="10">
    <location>
        <begin position="426"/>
        <end position="444"/>
    </location>
</feature>
<dbReference type="GO" id="GO:0007188">
    <property type="term" value="P:adenylate cyclase-modulating G protein-coupled receptor signaling pathway"/>
    <property type="evidence" value="ECO:0007669"/>
    <property type="project" value="TreeGrafter"/>
</dbReference>
<feature type="transmembrane region" description="Helical" evidence="10">
    <location>
        <begin position="382"/>
        <end position="406"/>
    </location>
</feature>
<feature type="domain" description="G-protein coupled receptors family 2 profile 2" evidence="13">
    <location>
        <begin position="204"/>
        <end position="477"/>
    </location>
</feature>
<feature type="transmembrane region" description="Helical" evidence="10">
    <location>
        <begin position="241"/>
        <end position="261"/>
    </location>
</feature>
<dbReference type="PRINTS" id="PR00249">
    <property type="entry name" value="GPCRSECRETIN"/>
</dbReference>
<dbReference type="OrthoDB" id="6160250at2759"/>
<feature type="transmembrane region" description="Helical" evidence="10">
    <location>
        <begin position="203"/>
        <end position="229"/>
    </location>
</feature>
<gene>
    <name evidence="14" type="ORF">CAPTEDRAFT_170147</name>
</gene>
<keyword evidence="3" id="KW-1003">Cell membrane</keyword>
<evidence type="ECO:0000256" key="3">
    <source>
        <dbReference type="ARBA" id="ARBA00022475"/>
    </source>
</evidence>
<dbReference type="Pfam" id="PF02793">
    <property type="entry name" value="HRM"/>
    <property type="match status" value="1"/>
</dbReference>
<keyword evidence="8" id="KW-0675">Receptor</keyword>
<dbReference type="PANTHER" id="PTHR45620">
    <property type="entry name" value="PDF RECEPTOR-LIKE PROTEIN-RELATED"/>
    <property type="match status" value="1"/>
</dbReference>
<proteinExistence type="inferred from homology"/>
<dbReference type="InterPro" id="IPR000832">
    <property type="entry name" value="GPCR_2_secretin-like"/>
</dbReference>
<dbReference type="EMBL" id="KB310836">
    <property type="protein sequence ID" value="ELT90620.1"/>
    <property type="molecule type" value="Genomic_DNA"/>
</dbReference>
<feature type="transmembrane region" description="Helical" evidence="10">
    <location>
        <begin position="456"/>
        <end position="476"/>
    </location>
</feature>
<name>R7THN4_CAPTE</name>
<keyword evidence="5 10" id="KW-1133">Transmembrane helix</keyword>
<reference evidence="16" key="1">
    <citation type="submission" date="2012-12" db="EMBL/GenBank/DDBJ databases">
        <authorList>
            <person name="Hellsten U."/>
            <person name="Grimwood J."/>
            <person name="Chapman J.A."/>
            <person name="Shapiro H."/>
            <person name="Aerts A."/>
            <person name="Otillar R.P."/>
            <person name="Terry A.Y."/>
            <person name="Boore J.L."/>
            <person name="Simakov O."/>
            <person name="Marletaz F."/>
            <person name="Cho S.-J."/>
            <person name="Edsinger-Gonzales E."/>
            <person name="Havlak P."/>
            <person name="Kuo D.-H."/>
            <person name="Larsson T."/>
            <person name="Lv J."/>
            <person name="Arendt D."/>
            <person name="Savage R."/>
            <person name="Osoegawa K."/>
            <person name="de Jong P."/>
            <person name="Lindberg D.R."/>
            <person name="Seaver E.C."/>
            <person name="Weisblat D.A."/>
            <person name="Putnam N.H."/>
            <person name="Grigoriev I.V."/>
            <person name="Rokhsar D.S."/>
        </authorList>
    </citation>
    <scope>NUCLEOTIDE SEQUENCE</scope>
    <source>
        <strain evidence="16">I ESC-2004</strain>
    </source>
</reference>
<keyword evidence="7 10" id="KW-0472">Membrane</keyword>
<dbReference type="HOGENOM" id="CLU_002753_4_2_1"/>
<dbReference type="CDD" id="cd15041">
    <property type="entry name" value="7tmB1_hormone_R"/>
    <property type="match status" value="1"/>
</dbReference>
<feature type="transmembrane region" description="Helical" evidence="10">
    <location>
        <begin position="337"/>
        <end position="362"/>
    </location>
</feature>
<dbReference type="InterPro" id="IPR036445">
    <property type="entry name" value="GPCR_2_extracell_dom_sf"/>
</dbReference>
<keyword evidence="6" id="KW-0297">G-protein coupled receptor</keyword>
<evidence type="ECO:0000259" key="13">
    <source>
        <dbReference type="PROSITE" id="PS50261"/>
    </source>
</evidence>
<dbReference type="PROSITE" id="PS50261">
    <property type="entry name" value="G_PROTEIN_RECEP_F2_4"/>
    <property type="match status" value="1"/>
</dbReference>
<evidence type="ECO:0000256" key="11">
    <source>
        <dbReference type="SAM" id="SignalP"/>
    </source>
</evidence>
<evidence type="ECO:0008006" key="17">
    <source>
        <dbReference type="Google" id="ProtNLM"/>
    </source>
</evidence>
<evidence type="ECO:0000256" key="8">
    <source>
        <dbReference type="ARBA" id="ARBA00023170"/>
    </source>
</evidence>
<evidence type="ECO:0000259" key="12">
    <source>
        <dbReference type="PROSITE" id="PS50227"/>
    </source>
</evidence>
<keyword evidence="9" id="KW-0807">Transducer</keyword>
<dbReference type="SMART" id="SM00008">
    <property type="entry name" value="HormR"/>
    <property type="match status" value="1"/>
</dbReference>
<dbReference type="Proteomes" id="UP000014760">
    <property type="component" value="Unassembled WGS sequence"/>
</dbReference>
<dbReference type="GO" id="GO:0008528">
    <property type="term" value="F:G protein-coupled peptide receptor activity"/>
    <property type="evidence" value="ECO:0007669"/>
    <property type="project" value="TreeGrafter"/>
</dbReference>
<organism evidence="14">
    <name type="scientific">Capitella teleta</name>
    <name type="common">Polychaete worm</name>
    <dbReference type="NCBI Taxonomy" id="283909"/>
    <lineage>
        <taxon>Eukaryota</taxon>
        <taxon>Metazoa</taxon>
        <taxon>Spiralia</taxon>
        <taxon>Lophotrochozoa</taxon>
        <taxon>Annelida</taxon>
        <taxon>Polychaeta</taxon>
        <taxon>Sedentaria</taxon>
        <taxon>Scolecida</taxon>
        <taxon>Capitellidae</taxon>
        <taxon>Capitella</taxon>
    </lineage>
</organism>
<dbReference type="Pfam" id="PF00002">
    <property type="entry name" value="7tm_2"/>
    <property type="match status" value="1"/>
</dbReference>
<keyword evidence="11" id="KW-0732">Signal</keyword>
<comment type="similarity">
    <text evidence="2">Belongs to the G-protein coupled receptor 2 family.</text>
</comment>
<dbReference type="GO" id="GO:0007166">
    <property type="term" value="P:cell surface receptor signaling pathway"/>
    <property type="evidence" value="ECO:0007669"/>
    <property type="project" value="InterPro"/>
</dbReference>
<dbReference type="SUPFAM" id="SSF111418">
    <property type="entry name" value="Hormone receptor domain"/>
    <property type="match status" value="1"/>
</dbReference>
<protein>
    <recommendedName>
        <fullName evidence="17">G-protein coupled receptors family 2 profile 2 domain-containing protein</fullName>
    </recommendedName>
</protein>
<evidence type="ECO:0000313" key="16">
    <source>
        <dbReference type="Proteomes" id="UP000014760"/>
    </source>
</evidence>
<sequence>MANRGLLTLVISLCLKTCCAEQELCRERYGKVFPPDLFQKRACTMCYVYLFPANTKPLTVAGRMVDSLRLVNPNNTIEGFGDVVFPTPANSSSLDAVCNTLSEDECHRWTACCRDGSACCQNQLQANQPKVGTECLHTWDGYSCWTTQSPGTTAIQGCPAFLPYSVSSSNSAKSCTANGTWFTKMGYEWTDYTSCMDKSSHLVGVNLCISLNVISIVFIIPAIVIFLAFRNLRQQNRVKVHIHLLIALGLCSFVTMLWYALVHRDLFTSLDMADTVISQNPVWCQVLAVLKLYLSSSTYWWMLCEGIYLHRLLVNAFHPPKSLAMFCVLGWGEHSVWLHLVLILFFFHSGCSAVCIVIYAAIRGPQSNTHCWAKNFGHFEWIVYAPNLLCLIVNMATLVNILRILLFKMHSHPHEPNSFRRGVKAAFMLIPLFGLQMLLTIYRPKLGFSWQTEYEYFTFIVTNSQGIFVAVIFCYLNGEVISNFRRLCSCCTCCGKSRRPSAVTNTSHFTMATEDTDYHDNGKYHPDNNMKGNGYEMEKLKEGKNTISMGNGDHGKYEPVPTML</sequence>
<evidence type="ECO:0000256" key="9">
    <source>
        <dbReference type="ARBA" id="ARBA00023224"/>
    </source>
</evidence>
<dbReference type="EMBL" id="AMQN01003061">
    <property type="status" value="NOT_ANNOTATED_CDS"/>
    <property type="molecule type" value="Genomic_DNA"/>
</dbReference>
<dbReference type="OMA" id="QWTSCCS"/>
<evidence type="ECO:0000256" key="1">
    <source>
        <dbReference type="ARBA" id="ARBA00004651"/>
    </source>
</evidence>
<evidence type="ECO:0000313" key="14">
    <source>
        <dbReference type="EMBL" id="ELT90620.1"/>
    </source>
</evidence>
<dbReference type="STRING" id="283909.R7THN4"/>
<dbReference type="Gene3D" id="1.20.1070.10">
    <property type="entry name" value="Rhodopsin 7-helix transmembrane proteins"/>
    <property type="match status" value="1"/>
</dbReference>
<evidence type="ECO:0000313" key="15">
    <source>
        <dbReference type="EnsemblMetazoa" id="CapteP170147"/>
    </source>
</evidence>
<dbReference type="PANTHER" id="PTHR45620:SF42">
    <property type="entry name" value="G-PROTEIN COUPLED RECEPTOR SEB-2"/>
    <property type="match status" value="1"/>
</dbReference>
<evidence type="ECO:0000256" key="4">
    <source>
        <dbReference type="ARBA" id="ARBA00022692"/>
    </source>
</evidence>
<evidence type="ECO:0000256" key="6">
    <source>
        <dbReference type="ARBA" id="ARBA00023040"/>
    </source>
</evidence>
<evidence type="ECO:0000256" key="2">
    <source>
        <dbReference type="ARBA" id="ARBA00005314"/>
    </source>
</evidence>
<feature type="domain" description="G-protein coupled receptors family 2 profile 1" evidence="12">
    <location>
        <begin position="119"/>
        <end position="199"/>
    </location>
</feature>
<dbReference type="GO" id="GO:0005886">
    <property type="term" value="C:plasma membrane"/>
    <property type="evidence" value="ECO:0007669"/>
    <property type="project" value="UniProtKB-SubCell"/>
</dbReference>
<dbReference type="PROSITE" id="PS50227">
    <property type="entry name" value="G_PROTEIN_RECEP_F2_3"/>
    <property type="match status" value="1"/>
</dbReference>
<keyword evidence="4 10" id="KW-0812">Transmembrane</keyword>
<reference evidence="14 16" key="2">
    <citation type="journal article" date="2013" name="Nature">
        <title>Insights into bilaterian evolution from three spiralian genomes.</title>
        <authorList>
            <person name="Simakov O."/>
            <person name="Marletaz F."/>
            <person name="Cho S.J."/>
            <person name="Edsinger-Gonzales E."/>
            <person name="Havlak P."/>
            <person name="Hellsten U."/>
            <person name="Kuo D.H."/>
            <person name="Larsson T."/>
            <person name="Lv J."/>
            <person name="Arendt D."/>
            <person name="Savage R."/>
            <person name="Osoegawa K."/>
            <person name="de Jong P."/>
            <person name="Grimwood J."/>
            <person name="Chapman J.A."/>
            <person name="Shapiro H."/>
            <person name="Aerts A."/>
            <person name="Otillar R.P."/>
            <person name="Terry A.Y."/>
            <person name="Boore J.L."/>
            <person name="Grigoriev I.V."/>
            <person name="Lindberg D.R."/>
            <person name="Seaver E.C."/>
            <person name="Weisblat D.A."/>
            <person name="Putnam N.H."/>
            <person name="Rokhsar D.S."/>
        </authorList>
    </citation>
    <scope>NUCLEOTIDE SEQUENCE</scope>
    <source>
        <strain evidence="14 16">I ESC-2004</strain>
    </source>
</reference>
<keyword evidence="16" id="KW-1185">Reference proteome</keyword>
<dbReference type="AlphaFoldDB" id="R7THN4"/>
<evidence type="ECO:0000256" key="5">
    <source>
        <dbReference type="ARBA" id="ARBA00022989"/>
    </source>
</evidence>
<dbReference type="InterPro" id="IPR050332">
    <property type="entry name" value="GPCR_2"/>
</dbReference>
<accession>R7THN4</accession>
<reference evidence="15" key="3">
    <citation type="submission" date="2015-06" db="UniProtKB">
        <authorList>
            <consortium name="EnsemblMetazoa"/>
        </authorList>
    </citation>
    <scope>IDENTIFICATION</scope>
</reference>
<dbReference type="InterPro" id="IPR017981">
    <property type="entry name" value="GPCR_2-like_7TM"/>
</dbReference>